<feature type="region of interest" description="Disordered" evidence="1">
    <location>
        <begin position="121"/>
        <end position="159"/>
    </location>
</feature>
<protein>
    <submittedName>
        <fullName evidence="2 4">Uncharacterized protein</fullName>
    </submittedName>
</protein>
<reference evidence="4" key="3">
    <citation type="submission" date="2025-04" db="UniProtKB">
        <authorList>
            <consortium name="RefSeq"/>
        </authorList>
    </citation>
    <scope>IDENTIFICATION</scope>
    <source>
        <strain evidence="4">CBS 304.34</strain>
    </source>
</reference>
<sequence length="159" mass="17596">MCQSLTAKALAVLFSGGGAMSRLLDMRAKHPALQTDMLHHRRHAVSSRRYCRFAKGPVGDEAPCPKQNEHLKEQEDGHVTPPYHLSLHLCTVVGRRSLTVGGTPCGETRISISHAYLALGGRRASQPASDSPPRRPRGRCERGRSSPAQSFRWRRHSAR</sequence>
<organism evidence="2">
    <name type="scientific">Mytilinidion resinicola</name>
    <dbReference type="NCBI Taxonomy" id="574789"/>
    <lineage>
        <taxon>Eukaryota</taxon>
        <taxon>Fungi</taxon>
        <taxon>Dikarya</taxon>
        <taxon>Ascomycota</taxon>
        <taxon>Pezizomycotina</taxon>
        <taxon>Dothideomycetes</taxon>
        <taxon>Pleosporomycetidae</taxon>
        <taxon>Mytilinidiales</taxon>
        <taxon>Mytilinidiaceae</taxon>
        <taxon>Mytilinidion</taxon>
    </lineage>
</organism>
<dbReference type="RefSeq" id="XP_033583161.1">
    <property type="nucleotide sequence ID" value="XM_033712613.1"/>
</dbReference>
<dbReference type="AlphaFoldDB" id="A0A6A6Z7I7"/>
<accession>A0A6A6Z7I7</accession>
<keyword evidence="3" id="KW-1185">Reference proteome</keyword>
<evidence type="ECO:0000313" key="2">
    <source>
        <dbReference type="EMBL" id="KAF2816197.1"/>
    </source>
</evidence>
<dbReference type="GeneID" id="54453506"/>
<dbReference type="EMBL" id="MU003693">
    <property type="protein sequence ID" value="KAF2816197.1"/>
    <property type="molecule type" value="Genomic_DNA"/>
</dbReference>
<reference evidence="2 4" key="1">
    <citation type="journal article" date="2020" name="Stud. Mycol.">
        <title>101 Dothideomycetes genomes: a test case for predicting lifestyles and emergence of pathogens.</title>
        <authorList>
            <person name="Haridas S."/>
            <person name="Albert R."/>
            <person name="Binder M."/>
            <person name="Bloem J."/>
            <person name="Labutti K."/>
            <person name="Salamov A."/>
            <person name="Andreopoulos B."/>
            <person name="Baker S."/>
            <person name="Barry K."/>
            <person name="Bills G."/>
            <person name="Bluhm B."/>
            <person name="Cannon C."/>
            <person name="Castanera R."/>
            <person name="Culley D."/>
            <person name="Daum C."/>
            <person name="Ezra D."/>
            <person name="Gonzalez J."/>
            <person name="Henrissat B."/>
            <person name="Kuo A."/>
            <person name="Liang C."/>
            <person name="Lipzen A."/>
            <person name="Lutzoni F."/>
            <person name="Magnuson J."/>
            <person name="Mondo S."/>
            <person name="Nolan M."/>
            <person name="Ohm R."/>
            <person name="Pangilinan J."/>
            <person name="Park H.-J."/>
            <person name="Ramirez L."/>
            <person name="Alfaro M."/>
            <person name="Sun H."/>
            <person name="Tritt A."/>
            <person name="Yoshinaga Y."/>
            <person name="Zwiers L.-H."/>
            <person name="Turgeon B."/>
            <person name="Goodwin S."/>
            <person name="Spatafora J."/>
            <person name="Crous P."/>
            <person name="Grigoriev I."/>
        </authorList>
    </citation>
    <scope>NUCLEOTIDE SEQUENCE</scope>
    <source>
        <strain evidence="2 4">CBS 304.34</strain>
    </source>
</reference>
<gene>
    <name evidence="2 4" type="ORF">BDZ99DRAFT_130802</name>
</gene>
<evidence type="ECO:0000313" key="3">
    <source>
        <dbReference type="Proteomes" id="UP000504636"/>
    </source>
</evidence>
<proteinExistence type="predicted"/>
<evidence type="ECO:0000313" key="4">
    <source>
        <dbReference type="RefSeq" id="XP_033583161.1"/>
    </source>
</evidence>
<reference evidence="4" key="2">
    <citation type="submission" date="2020-04" db="EMBL/GenBank/DDBJ databases">
        <authorList>
            <consortium name="NCBI Genome Project"/>
        </authorList>
    </citation>
    <scope>NUCLEOTIDE SEQUENCE</scope>
    <source>
        <strain evidence="4">CBS 304.34</strain>
    </source>
</reference>
<dbReference type="Proteomes" id="UP000504636">
    <property type="component" value="Unplaced"/>
</dbReference>
<name>A0A6A6Z7I7_9PEZI</name>
<evidence type="ECO:0000256" key="1">
    <source>
        <dbReference type="SAM" id="MobiDB-lite"/>
    </source>
</evidence>